<proteinExistence type="predicted"/>
<evidence type="ECO:0000313" key="3">
    <source>
        <dbReference type="Proteomes" id="UP001607303"/>
    </source>
</evidence>
<keyword evidence="3" id="KW-1185">Reference proteome</keyword>
<organism evidence="1 3">
    <name type="scientific">Vespula maculifrons</name>
    <name type="common">Eastern yellow jacket</name>
    <name type="synonym">Wasp</name>
    <dbReference type="NCBI Taxonomy" id="7453"/>
    <lineage>
        <taxon>Eukaryota</taxon>
        <taxon>Metazoa</taxon>
        <taxon>Ecdysozoa</taxon>
        <taxon>Arthropoda</taxon>
        <taxon>Hexapoda</taxon>
        <taxon>Insecta</taxon>
        <taxon>Pterygota</taxon>
        <taxon>Neoptera</taxon>
        <taxon>Endopterygota</taxon>
        <taxon>Hymenoptera</taxon>
        <taxon>Apocrita</taxon>
        <taxon>Aculeata</taxon>
        <taxon>Vespoidea</taxon>
        <taxon>Vespidae</taxon>
        <taxon>Vespinae</taxon>
        <taxon>Vespula</taxon>
    </lineage>
</organism>
<sequence length="97" mass="11429">RLRLDPLIKSHCLVPLFQALQNCATLVFPNFIVKHKYFTFFFLFLSILNRIMNTKTFLFNINFWHRAINKYGAEAFVAILITQCRSNESSQKVVTKK</sequence>
<gene>
    <name evidence="2" type="ORF">V1477_021101</name>
    <name evidence="1" type="ORF">V1477_021179</name>
</gene>
<comment type="caution">
    <text evidence="1">The sequence shown here is derived from an EMBL/GenBank/DDBJ whole genome shotgun (WGS) entry which is preliminary data.</text>
</comment>
<dbReference type="EMBL" id="JAYRBN010000117">
    <property type="protein sequence ID" value="KAL2719954.1"/>
    <property type="molecule type" value="Genomic_DNA"/>
</dbReference>
<dbReference type="EMBL" id="JAYRBN010000118">
    <property type="protein sequence ID" value="KAL2719882.1"/>
    <property type="molecule type" value="Genomic_DNA"/>
</dbReference>
<dbReference type="Proteomes" id="UP001607303">
    <property type="component" value="Unassembled WGS sequence"/>
</dbReference>
<accession>A0ABD2AGZ7</accession>
<protein>
    <submittedName>
        <fullName evidence="1">Uncharacterized protein</fullName>
    </submittedName>
</protein>
<dbReference type="AlphaFoldDB" id="A0ABD2AGZ7"/>
<reference evidence="1 3" key="1">
    <citation type="journal article" date="2024" name="Ann. Entomol. Soc. Am.">
        <title>Genomic analyses of the southern and eastern yellowjacket wasps (Hymenoptera: Vespidae) reveal evolutionary signatures of social life.</title>
        <authorList>
            <person name="Catto M.A."/>
            <person name="Caine P.B."/>
            <person name="Orr S.E."/>
            <person name="Hunt B.G."/>
            <person name="Goodisman M.A.D."/>
        </authorList>
    </citation>
    <scope>NUCLEOTIDE SEQUENCE [LARGE SCALE GENOMIC DNA]</scope>
    <source>
        <strain evidence="1">232</strain>
        <tissue evidence="1">Head and thorax</tissue>
    </source>
</reference>
<name>A0ABD2AGZ7_VESMC</name>
<evidence type="ECO:0000313" key="1">
    <source>
        <dbReference type="EMBL" id="KAL2719882.1"/>
    </source>
</evidence>
<feature type="non-terminal residue" evidence="1">
    <location>
        <position position="1"/>
    </location>
</feature>
<evidence type="ECO:0000313" key="2">
    <source>
        <dbReference type="EMBL" id="KAL2719954.1"/>
    </source>
</evidence>